<comment type="caution">
    <text evidence="1">The sequence shown here is derived from an EMBL/GenBank/DDBJ whole genome shotgun (WGS) entry which is preliminary data.</text>
</comment>
<name>A0ABV3RUI9_9GAMM</name>
<keyword evidence="2" id="KW-1185">Reference proteome</keyword>
<dbReference type="Proteomes" id="UP001556636">
    <property type="component" value="Unassembled WGS sequence"/>
</dbReference>
<evidence type="ECO:0000313" key="2">
    <source>
        <dbReference type="Proteomes" id="UP001556636"/>
    </source>
</evidence>
<proteinExistence type="predicted"/>
<protein>
    <submittedName>
        <fullName evidence="1">Uncharacterized protein</fullName>
    </submittedName>
</protein>
<dbReference type="EMBL" id="JBAKFG010000001">
    <property type="protein sequence ID" value="MEX0371858.1"/>
    <property type="molecule type" value="Genomic_DNA"/>
</dbReference>
<accession>A0ABV3RUI9</accession>
<dbReference type="PROSITE" id="PS51257">
    <property type="entry name" value="PROKAR_LIPOPROTEIN"/>
    <property type="match status" value="1"/>
</dbReference>
<gene>
    <name evidence="1" type="ORF">V6X51_00185</name>
</gene>
<organism evidence="1 2">
    <name type="scientific">Spiribacter roseus</name>
    <dbReference type="NCBI Taxonomy" id="1855875"/>
    <lineage>
        <taxon>Bacteria</taxon>
        <taxon>Pseudomonadati</taxon>
        <taxon>Pseudomonadota</taxon>
        <taxon>Gammaproteobacteria</taxon>
        <taxon>Chromatiales</taxon>
        <taxon>Ectothiorhodospiraceae</taxon>
        <taxon>Spiribacter</taxon>
    </lineage>
</organism>
<sequence>MPIRSNREVDPAAALRQAEIIHSAYLSGACQSMVAGLREQLAERQARRYGLPRAR</sequence>
<evidence type="ECO:0000313" key="1">
    <source>
        <dbReference type="EMBL" id="MEX0371858.1"/>
    </source>
</evidence>
<reference evidence="1 2" key="1">
    <citation type="submission" date="2024-02" db="EMBL/GenBank/DDBJ databases">
        <title>New especies of Spiribacter isolated from saline water.</title>
        <authorList>
            <person name="Leon M.J."/>
            <person name="De La Haba R."/>
            <person name="Sanchez-Porro C."/>
            <person name="Ventosa A."/>
        </authorList>
    </citation>
    <scope>NUCLEOTIDE SEQUENCE [LARGE SCALE GENOMIC DNA]</scope>
    <source>
        <strain evidence="2">ag22IC6-196</strain>
    </source>
</reference>
<dbReference type="RefSeq" id="WP_367950837.1">
    <property type="nucleotide sequence ID" value="NZ_JBAKFG010000001.1"/>
</dbReference>